<reference evidence="3" key="1">
    <citation type="submission" date="2022-12" db="EMBL/GenBank/DDBJ databases">
        <title>Draft Genome Sequences of Bacillus licheniformis and Bacillus paralicheniformis strains isolated from Irish skim milk powders.</title>
        <authorList>
            <person name="Lourenco A."/>
            <person name="Li F."/>
            <person name="Geraldine D."/>
            <person name="Tobin J.T."/>
            <person name="Butler F."/>
            <person name="Jordan K."/>
            <person name="Obrien T."/>
        </authorList>
    </citation>
    <scope>NUCLEOTIDE SEQUENCE</scope>
    <source>
        <strain evidence="3">3370</strain>
    </source>
</reference>
<dbReference type="RefSeq" id="WP_020450294.1">
    <property type="nucleotide sequence ID" value="NZ_AP025340.1"/>
</dbReference>
<feature type="region of interest" description="Disordered" evidence="1">
    <location>
        <begin position="64"/>
        <end position="87"/>
    </location>
</feature>
<proteinExistence type="predicted"/>
<dbReference type="InterPro" id="IPR009105">
    <property type="entry name" value="Colicin_E3_ribonuclease"/>
</dbReference>
<dbReference type="AlphaFoldDB" id="A0AAW6KJK5"/>
<evidence type="ECO:0000256" key="1">
    <source>
        <dbReference type="SAM" id="MobiDB-lite"/>
    </source>
</evidence>
<dbReference type="GO" id="GO:0016788">
    <property type="term" value="F:hydrolase activity, acting on ester bonds"/>
    <property type="evidence" value="ECO:0007669"/>
    <property type="project" value="InterPro"/>
</dbReference>
<dbReference type="Pfam" id="PF09000">
    <property type="entry name" value="Cytotoxic"/>
    <property type="match status" value="1"/>
</dbReference>
<evidence type="ECO:0000313" key="4">
    <source>
        <dbReference type="Proteomes" id="UP001216709"/>
    </source>
</evidence>
<evidence type="ECO:0000313" key="3">
    <source>
        <dbReference type="EMBL" id="MDE1454878.1"/>
    </source>
</evidence>
<feature type="domain" description="Colicin E3-like ribonuclease" evidence="2">
    <location>
        <begin position="31"/>
        <end position="77"/>
    </location>
</feature>
<name>A0AAW6KJK5_9BACI</name>
<sequence length="87" mass="10121">MKKNPLVRAIAADFAMQRNWKKNSKLTKINQRDVYLDSKTGKYYAVDTQHGRFEVVNKRGKHQGEVDFNLNETKPADKSGRHDLKMN</sequence>
<dbReference type="Gene3D" id="3.10.380.10">
    <property type="entry name" value="Colicin E3-like ribonuclease domain"/>
    <property type="match status" value="1"/>
</dbReference>
<evidence type="ECO:0000259" key="2">
    <source>
        <dbReference type="Pfam" id="PF09000"/>
    </source>
</evidence>
<gene>
    <name evidence="3" type="ORF">PVN32_22290</name>
</gene>
<feature type="compositionally biased region" description="Basic and acidic residues" evidence="1">
    <location>
        <begin position="74"/>
        <end position="87"/>
    </location>
</feature>
<dbReference type="EMBL" id="JARAFO010000217">
    <property type="protein sequence ID" value="MDE1454878.1"/>
    <property type="molecule type" value="Genomic_DNA"/>
</dbReference>
<protein>
    <submittedName>
        <fullName evidence="3">Colicin E3/pyocin S6 family cytotoxin</fullName>
    </submittedName>
</protein>
<dbReference type="SUPFAM" id="SSF63840">
    <property type="entry name" value="Ribonuclease domain of colicin E3"/>
    <property type="match status" value="1"/>
</dbReference>
<accession>A0AAW6KJK5</accession>
<comment type="caution">
    <text evidence="3">The sequence shown here is derived from an EMBL/GenBank/DDBJ whole genome shotgun (WGS) entry which is preliminary data.</text>
</comment>
<dbReference type="Proteomes" id="UP001216709">
    <property type="component" value="Unassembled WGS sequence"/>
</dbReference>
<dbReference type="GO" id="GO:0003723">
    <property type="term" value="F:RNA binding"/>
    <property type="evidence" value="ECO:0007669"/>
    <property type="project" value="InterPro"/>
</dbReference>
<dbReference type="GO" id="GO:0043022">
    <property type="term" value="F:ribosome binding"/>
    <property type="evidence" value="ECO:0007669"/>
    <property type="project" value="InterPro"/>
</dbReference>
<organism evidence="3 4">
    <name type="scientific">Bacillus paralicheniformis</name>
    <dbReference type="NCBI Taxonomy" id="1648923"/>
    <lineage>
        <taxon>Bacteria</taxon>
        <taxon>Bacillati</taxon>
        <taxon>Bacillota</taxon>
        <taxon>Bacilli</taxon>
        <taxon>Bacillales</taxon>
        <taxon>Bacillaceae</taxon>
        <taxon>Bacillus</taxon>
    </lineage>
</organism>
<dbReference type="InterPro" id="IPR036725">
    <property type="entry name" value="ColE3_ribonuclease_sf"/>
</dbReference>